<organism evidence="9 10">
    <name type="scientific">Riccia fluitans</name>
    <dbReference type="NCBI Taxonomy" id="41844"/>
    <lineage>
        <taxon>Eukaryota</taxon>
        <taxon>Viridiplantae</taxon>
        <taxon>Streptophyta</taxon>
        <taxon>Embryophyta</taxon>
        <taxon>Marchantiophyta</taxon>
        <taxon>Marchantiopsida</taxon>
        <taxon>Marchantiidae</taxon>
        <taxon>Marchantiales</taxon>
        <taxon>Ricciaceae</taxon>
        <taxon>Riccia</taxon>
    </lineage>
</organism>
<feature type="transmembrane region" description="Helical" evidence="7">
    <location>
        <begin position="58"/>
        <end position="78"/>
    </location>
</feature>
<dbReference type="SMART" id="SM00014">
    <property type="entry name" value="acidPPc"/>
    <property type="match status" value="1"/>
</dbReference>
<keyword evidence="4" id="KW-0378">Hydrolase</keyword>
<evidence type="ECO:0000256" key="7">
    <source>
        <dbReference type="SAM" id="Phobius"/>
    </source>
</evidence>
<evidence type="ECO:0000313" key="10">
    <source>
        <dbReference type="Proteomes" id="UP001605036"/>
    </source>
</evidence>
<dbReference type="InterPro" id="IPR043216">
    <property type="entry name" value="PAP-like"/>
</dbReference>
<dbReference type="GO" id="GO:0008195">
    <property type="term" value="F:phosphatidate phosphatase activity"/>
    <property type="evidence" value="ECO:0007669"/>
    <property type="project" value="UniProtKB-ARBA"/>
</dbReference>
<comment type="subcellular location">
    <subcellularLocation>
        <location evidence="1">Membrane</location>
        <topology evidence="1">Multi-pass membrane protein</topology>
    </subcellularLocation>
</comment>
<feature type="transmembrane region" description="Helical" evidence="7">
    <location>
        <begin position="131"/>
        <end position="149"/>
    </location>
</feature>
<feature type="transmembrane region" description="Helical" evidence="7">
    <location>
        <begin position="199"/>
        <end position="216"/>
    </location>
</feature>
<evidence type="ECO:0000256" key="2">
    <source>
        <dbReference type="ARBA" id="ARBA00008816"/>
    </source>
</evidence>
<dbReference type="Gene3D" id="1.20.144.10">
    <property type="entry name" value="Phosphatidic acid phosphatase type 2/haloperoxidase"/>
    <property type="match status" value="1"/>
</dbReference>
<sequence>MEMQYRPYESFKKLGKPLEGLDEIPIRGATGGEPQSRSTESIPDLKLGQLFKHHWKDWVVIVLLFITAVVLNVIYPFRRYIGSFNIDSVKYPHKDNTVPTWSVPIFAVLFPIFVFLGYFFKRRNVRDLHHAILGILTASFLTGVITEAIKNGVGRPRPDFFWRCFPDGNQMFDEITGNVLCHGTASVIKEGYKSFPSGHASWSFAGLGYLSFYLAGKVVVFDKRGFTWRLSLIVLPLLGAAMVAVSRVDDYWHYWQDVFVGGLLGLTVAYFCYKQHFPDFGDENSGHPHPHLHITLPLAPYVSEHDSLHPIHSTRPVINGRSHDGWANGGSYDIENGS</sequence>
<feature type="domain" description="Phosphatidic acid phosphatase type 2/haloperoxidase" evidence="8">
    <location>
        <begin position="130"/>
        <end position="273"/>
    </location>
</feature>
<evidence type="ECO:0000256" key="6">
    <source>
        <dbReference type="ARBA" id="ARBA00023136"/>
    </source>
</evidence>
<dbReference type="GO" id="GO:0016020">
    <property type="term" value="C:membrane"/>
    <property type="evidence" value="ECO:0007669"/>
    <property type="project" value="UniProtKB-SubCell"/>
</dbReference>
<feature type="transmembrane region" description="Helical" evidence="7">
    <location>
        <begin position="98"/>
        <end position="119"/>
    </location>
</feature>
<dbReference type="SUPFAM" id="SSF48317">
    <property type="entry name" value="Acid phosphatase/Vanadium-dependent haloperoxidase"/>
    <property type="match status" value="1"/>
</dbReference>
<evidence type="ECO:0000313" key="9">
    <source>
        <dbReference type="EMBL" id="KAL2651034.1"/>
    </source>
</evidence>
<dbReference type="FunFam" id="1.20.144.10:FF:000001">
    <property type="entry name" value="Lipid phosphate phosphatase 2"/>
    <property type="match status" value="1"/>
</dbReference>
<dbReference type="PANTHER" id="PTHR10165:SF203">
    <property type="entry name" value="LIPID PHOSPHATE PHOSPHATASE 3, CHLOROPLASTIC-RELATED"/>
    <property type="match status" value="1"/>
</dbReference>
<name>A0ABD1ZLR6_9MARC</name>
<keyword evidence="6 7" id="KW-0472">Membrane</keyword>
<dbReference type="AlphaFoldDB" id="A0ABD1ZLR6"/>
<feature type="transmembrane region" description="Helical" evidence="7">
    <location>
        <begin position="254"/>
        <end position="273"/>
    </location>
</feature>
<evidence type="ECO:0000256" key="5">
    <source>
        <dbReference type="ARBA" id="ARBA00022989"/>
    </source>
</evidence>
<dbReference type="PANTHER" id="PTHR10165">
    <property type="entry name" value="LIPID PHOSPHATE PHOSPHATASE"/>
    <property type="match status" value="1"/>
</dbReference>
<keyword evidence="10" id="KW-1185">Reference proteome</keyword>
<keyword evidence="3 7" id="KW-0812">Transmembrane</keyword>
<feature type="transmembrane region" description="Helical" evidence="7">
    <location>
        <begin position="228"/>
        <end position="248"/>
    </location>
</feature>
<proteinExistence type="inferred from homology"/>
<evidence type="ECO:0000259" key="8">
    <source>
        <dbReference type="SMART" id="SM00014"/>
    </source>
</evidence>
<gene>
    <name evidence="9" type="ORF">R1flu_019162</name>
</gene>
<protein>
    <recommendedName>
        <fullName evidence="8">Phosphatidic acid phosphatase type 2/haloperoxidase domain-containing protein</fullName>
    </recommendedName>
</protein>
<evidence type="ECO:0000256" key="4">
    <source>
        <dbReference type="ARBA" id="ARBA00022801"/>
    </source>
</evidence>
<evidence type="ECO:0000256" key="3">
    <source>
        <dbReference type="ARBA" id="ARBA00022692"/>
    </source>
</evidence>
<reference evidence="9 10" key="1">
    <citation type="submission" date="2024-09" db="EMBL/GenBank/DDBJ databases">
        <title>Chromosome-scale assembly of Riccia fluitans.</title>
        <authorList>
            <person name="Paukszto L."/>
            <person name="Sawicki J."/>
            <person name="Karawczyk K."/>
            <person name="Piernik-Szablinska J."/>
            <person name="Szczecinska M."/>
            <person name="Mazdziarz M."/>
        </authorList>
    </citation>
    <scope>NUCLEOTIDE SEQUENCE [LARGE SCALE GENOMIC DNA]</scope>
    <source>
        <strain evidence="9">Rf_01</strain>
        <tissue evidence="9">Aerial parts of the thallus</tissue>
    </source>
</reference>
<dbReference type="EMBL" id="JBHFFA010000001">
    <property type="protein sequence ID" value="KAL2651034.1"/>
    <property type="molecule type" value="Genomic_DNA"/>
</dbReference>
<dbReference type="CDD" id="cd03390">
    <property type="entry name" value="PAP2_containing_1_like"/>
    <property type="match status" value="1"/>
</dbReference>
<comment type="similarity">
    <text evidence="2">Belongs to the PA-phosphatase related phosphoesterase family.</text>
</comment>
<comment type="caution">
    <text evidence="9">The sequence shown here is derived from an EMBL/GenBank/DDBJ whole genome shotgun (WGS) entry which is preliminary data.</text>
</comment>
<accession>A0ABD1ZLR6</accession>
<keyword evidence="5 7" id="KW-1133">Transmembrane helix</keyword>
<dbReference type="Proteomes" id="UP001605036">
    <property type="component" value="Unassembled WGS sequence"/>
</dbReference>
<dbReference type="InterPro" id="IPR000326">
    <property type="entry name" value="PAP2/HPO"/>
</dbReference>
<evidence type="ECO:0000256" key="1">
    <source>
        <dbReference type="ARBA" id="ARBA00004141"/>
    </source>
</evidence>
<dbReference type="Pfam" id="PF01569">
    <property type="entry name" value="PAP2"/>
    <property type="match status" value="1"/>
</dbReference>
<dbReference type="InterPro" id="IPR036938">
    <property type="entry name" value="PAP2/HPO_sf"/>
</dbReference>